<sequence length="285" mass="31687">MDFTPEFPNLNRYSGWAIFSLILIGYVILYIINIFLPLDFSFPFEYQNLTSRIWSWTELLLGVGAIMNLFINRAGFSTSGLIRGIILGIISGASHYGMNQSLTDGILTGLLVLVCYVSALTIFRTGHGVPGISFQESPVYILRLILFGIIISVPFACINLGYFYLNQGLLLSPGIIDAIFLACNPAISEEIIFRFFPVILTFALLRNESSDRRTLCAVIFIGVVPHSLNHLPELFVTNPIGAVIMCILTSLLFGLPMCLLQLYKGLPSACGFHWFVDMTRFLAGY</sequence>
<dbReference type="RefSeq" id="WP_214421144.1">
    <property type="nucleotide sequence ID" value="NZ_CP075546.1"/>
</dbReference>
<organism evidence="2 3">
    <name type="scientific">Methanospirillum purgamenti</name>
    <dbReference type="NCBI Taxonomy" id="2834276"/>
    <lineage>
        <taxon>Archaea</taxon>
        <taxon>Methanobacteriati</taxon>
        <taxon>Methanobacteriota</taxon>
        <taxon>Stenosarchaea group</taxon>
        <taxon>Methanomicrobia</taxon>
        <taxon>Methanomicrobiales</taxon>
        <taxon>Methanospirillaceae</taxon>
        <taxon>Methanospirillum</taxon>
    </lineage>
</organism>
<feature type="transmembrane region" description="Helical" evidence="1">
    <location>
        <begin position="12"/>
        <end position="33"/>
    </location>
</feature>
<dbReference type="EMBL" id="CP075546">
    <property type="protein sequence ID" value="QVV90373.1"/>
    <property type="molecule type" value="Genomic_DNA"/>
</dbReference>
<evidence type="ECO:0000313" key="2">
    <source>
        <dbReference type="EMBL" id="QVV90373.1"/>
    </source>
</evidence>
<keyword evidence="1" id="KW-0812">Transmembrane</keyword>
<evidence type="ECO:0000256" key="1">
    <source>
        <dbReference type="SAM" id="Phobius"/>
    </source>
</evidence>
<feature type="transmembrane region" description="Helical" evidence="1">
    <location>
        <begin position="144"/>
        <end position="165"/>
    </location>
</feature>
<name>A0A8E7EIE0_9EURY</name>
<keyword evidence="1" id="KW-1133">Transmembrane helix</keyword>
<evidence type="ECO:0000313" key="3">
    <source>
        <dbReference type="Proteomes" id="UP000680656"/>
    </source>
</evidence>
<feature type="transmembrane region" description="Helical" evidence="1">
    <location>
        <begin position="240"/>
        <end position="263"/>
    </location>
</feature>
<dbReference type="KEGG" id="mrtj:KHC33_07795"/>
<keyword evidence="3" id="KW-1185">Reference proteome</keyword>
<proteinExistence type="predicted"/>
<dbReference type="AlphaFoldDB" id="A0A8E7EIE0"/>
<accession>A0A8E7EIE0</accession>
<dbReference type="Proteomes" id="UP000680656">
    <property type="component" value="Chromosome"/>
</dbReference>
<feature type="transmembrane region" description="Helical" evidence="1">
    <location>
        <begin position="105"/>
        <end position="123"/>
    </location>
</feature>
<reference evidence="2 3" key="1">
    <citation type="submission" date="2021-05" db="EMBL/GenBank/DDBJ databases">
        <title>A novel Methanospirillum isolate from a pyrite-forming mixed culture.</title>
        <authorList>
            <person name="Bunk B."/>
            <person name="Sproer C."/>
            <person name="Spring S."/>
            <person name="Pester M."/>
        </authorList>
    </citation>
    <scope>NUCLEOTIDE SEQUENCE [LARGE SCALE GENOMIC DNA]</scope>
    <source>
        <strain evidence="2 3">J.3.6.1-F.2.7.3</strain>
    </source>
</reference>
<dbReference type="GeneID" id="65097077"/>
<feature type="transmembrane region" description="Helical" evidence="1">
    <location>
        <begin position="53"/>
        <end position="71"/>
    </location>
</feature>
<feature type="transmembrane region" description="Helical" evidence="1">
    <location>
        <begin position="80"/>
        <end position="99"/>
    </location>
</feature>
<protein>
    <submittedName>
        <fullName evidence="2">Uncharacterized protein</fullName>
    </submittedName>
</protein>
<keyword evidence="1" id="KW-0472">Membrane</keyword>
<gene>
    <name evidence="2" type="ORF">KHC33_07795</name>
</gene>